<sequence length="899" mass="99071">MAPLSPLSTLLAILGLGWTSSSVPPTFLTSCRPLTASPMPTFCQHLGIGFSSVQVSEDSWKALYFLAHPAIYRLLPFARVPERIRRTDPGYLATILDRAVPVFETLHRAYPLVPHTRTFMTLLAALVHMVLAVRELVPARARDEWFAFLPEGESAHSAHWDMYPPLSFGWLFPCTQEFPEEQPLRDSFLLADHVTLQRIARPALHALAAFLAKGRVYDDTDVDRVVQLFDDAIAPENEVFRAIANEYRAGRLSAHITHAFFNSVRDLVDYLPADRRNPAWTIDLIPMDPASASLLIPAWFTIPRGPHKTPTRHTRLALPRVLPLSLMLYTLGIFFVFACERHLSSVTLAPQSKVTHKIASFGRWEYCQEALLPPSPPSPVLPAAYGVACMYTSAPLRSPHLPSFLCRPSSRHPIVSSTCFSWTPAPSPFSVHLYGAIAAPTLAFGDSVFTHYPLFLACTARSLPATWPIPRSLDLNALLFSTSILCTPTWCLSSEFRVYFARKSRILILGAPQLVKLVRVSSAFLSEVAYLIPQLVELVQVSRGYTYPPWIKNIRRVYLRLPQNPGDPDIRVHHPGPADSVAEALNNMFAKNGNVGCTSAFSAPPSPLHTPASVIIPQGQGNNEGDVNMQADDDDMIDQLASDEDECESVEKLLEHPHSLPALAPALVLHPAVPGPELPLAILLPNTPQLAHVHTLASASVSTPPLASFSEKLGSDLSDRLSAIEEQMGQMMGAVSTLTAIVVMMQGAQTEMMSHLAHLHHVTSKAVSDNVTLSDTMVVDIRQTAEGVAQDLIQHPLPLPYQLHRPVAIENHPVLQGDNALETQQSTKYIKETVEGQQLLHIVPETHGQQPTQSIKVPQLSEEEGPHIETKTGTIRQRKVTRFGPRLDIAPIPSLPSFL</sequence>
<keyword evidence="1" id="KW-0732">Signal</keyword>
<protein>
    <submittedName>
        <fullName evidence="2">Uncharacterized protein</fullName>
    </submittedName>
</protein>
<dbReference type="AlphaFoldDB" id="A0AAD6ZD13"/>
<comment type="caution">
    <text evidence="2">The sequence shown here is derived from an EMBL/GenBank/DDBJ whole genome shotgun (WGS) entry which is preliminary data.</text>
</comment>
<name>A0AAD6ZD13_9AGAR</name>
<keyword evidence="3" id="KW-1185">Reference proteome</keyword>
<reference evidence="2" key="1">
    <citation type="submission" date="2023-03" db="EMBL/GenBank/DDBJ databases">
        <title>Massive genome expansion in bonnet fungi (Mycena s.s.) driven by repeated elements and novel gene families across ecological guilds.</title>
        <authorList>
            <consortium name="Lawrence Berkeley National Laboratory"/>
            <person name="Harder C.B."/>
            <person name="Miyauchi S."/>
            <person name="Viragh M."/>
            <person name="Kuo A."/>
            <person name="Thoen E."/>
            <person name="Andreopoulos B."/>
            <person name="Lu D."/>
            <person name="Skrede I."/>
            <person name="Drula E."/>
            <person name="Henrissat B."/>
            <person name="Morin E."/>
            <person name="Kohler A."/>
            <person name="Barry K."/>
            <person name="LaButti K."/>
            <person name="Morin E."/>
            <person name="Salamov A."/>
            <person name="Lipzen A."/>
            <person name="Mereny Z."/>
            <person name="Hegedus B."/>
            <person name="Baldrian P."/>
            <person name="Stursova M."/>
            <person name="Weitz H."/>
            <person name="Taylor A."/>
            <person name="Grigoriev I.V."/>
            <person name="Nagy L.G."/>
            <person name="Martin F."/>
            <person name="Kauserud H."/>
        </authorList>
    </citation>
    <scope>NUCLEOTIDE SEQUENCE</scope>
    <source>
        <strain evidence="2">CBHHK002</strain>
    </source>
</reference>
<gene>
    <name evidence="2" type="ORF">DFH08DRAFT_820080</name>
</gene>
<feature type="signal peptide" evidence="1">
    <location>
        <begin position="1"/>
        <end position="22"/>
    </location>
</feature>
<evidence type="ECO:0000313" key="2">
    <source>
        <dbReference type="EMBL" id="KAJ7318060.1"/>
    </source>
</evidence>
<evidence type="ECO:0000313" key="3">
    <source>
        <dbReference type="Proteomes" id="UP001218218"/>
    </source>
</evidence>
<accession>A0AAD6ZD13</accession>
<evidence type="ECO:0000256" key="1">
    <source>
        <dbReference type="SAM" id="SignalP"/>
    </source>
</evidence>
<dbReference type="Proteomes" id="UP001218218">
    <property type="component" value="Unassembled WGS sequence"/>
</dbReference>
<dbReference type="EMBL" id="JARIHO010000059">
    <property type="protein sequence ID" value="KAJ7318060.1"/>
    <property type="molecule type" value="Genomic_DNA"/>
</dbReference>
<proteinExistence type="predicted"/>
<organism evidence="2 3">
    <name type="scientific">Mycena albidolilacea</name>
    <dbReference type="NCBI Taxonomy" id="1033008"/>
    <lineage>
        <taxon>Eukaryota</taxon>
        <taxon>Fungi</taxon>
        <taxon>Dikarya</taxon>
        <taxon>Basidiomycota</taxon>
        <taxon>Agaricomycotina</taxon>
        <taxon>Agaricomycetes</taxon>
        <taxon>Agaricomycetidae</taxon>
        <taxon>Agaricales</taxon>
        <taxon>Marasmiineae</taxon>
        <taxon>Mycenaceae</taxon>
        <taxon>Mycena</taxon>
    </lineage>
</organism>
<feature type="chain" id="PRO_5041964017" evidence="1">
    <location>
        <begin position="23"/>
        <end position="899"/>
    </location>
</feature>